<dbReference type="Gene3D" id="2.30.30.60">
    <property type="match status" value="1"/>
</dbReference>
<dbReference type="InterPro" id="IPR049142">
    <property type="entry name" value="MS_channel_1st"/>
</dbReference>
<evidence type="ECO:0000259" key="9">
    <source>
        <dbReference type="Pfam" id="PF21082"/>
    </source>
</evidence>
<feature type="transmembrane region" description="Helical" evidence="7">
    <location>
        <begin position="74"/>
        <end position="95"/>
    </location>
</feature>
<dbReference type="RefSeq" id="WP_089358184.1">
    <property type="nucleotide sequence ID" value="NZ_FZPD01000006.1"/>
</dbReference>
<evidence type="ECO:0000256" key="4">
    <source>
        <dbReference type="ARBA" id="ARBA00022692"/>
    </source>
</evidence>
<dbReference type="SUPFAM" id="SSF82689">
    <property type="entry name" value="Mechanosensitive channel protein MscS (YggB), C-terminal domain"/>
    <property type="match status" value="1"/>
</dbReference>
<evidence type="ECO:0000259" key="10">
    <source>
        <dbReference type="Pfam" id="PF21088"/>
    </source>
</evidence>
<dbReference type="PANTHER" id="PTHR30347:SF1">
    <property type="entry name" value="MECHANOSENSITIVE CHANNEL MSCK"/>
    <property type="match status" value="1"/>
</dbReference>
<feature type="domain" description="Mechanosensitive ion channel MscS" evidence="8">
    <location>
        <begin position="122"/>
        <end position="189"/>
    </location>
</feature>
<dbReference type="PANTHER" id="PTHR30347">
    <property type="entry name" value="POTASSIUM CHANNEL RELATED"/>
    <property type="match status" value="1"/>
</dbReference>
<dbReference type="SUPFAM" id="SSF50182">
    <property type="entry name" value="Sm-like ribonucleoproteins"/>
    <property type="match status" value="1"/>
</dbReference>
<feature type="transmembrane region" description="Helical" evidence="7">
    <location>
        <begin position="107"/>
        <end position="135"/>
    </location>
</feature>
<dbReference type="Pfam" id="PF21088">
    <property type="entry name" value="MS_channel_1st"/>
    <property type="match status" value="1"/>
</dbReference>
<gene>
    <name evidence="11" type="ORF">SAMN05421640_3515</name>
</gene>
<reference evidence="11 12" key="1">
    <citation type="submission" date="2017-06" db="EMBL/GenBank/DDBJ databases">
        <authorList>
            <person name="Kim H.J."/>
            <person name="Triplett B.A."/>
        </authorList>
    </citation>
    <scope>NUCLEOTIDE SEQUENCE [LARGE SCALE GENOMIC DNA]</scope>
    <source>
        <strain evidence="11 12">DSM 19307</strain>
    </source>
</reference>
<evidence type="ECO:0000256" key="6">
    <source>
        <dbReference type="ARBA" id="ARBA00023136"/>
    </source>
</evidence>
<sequence length="300" mass="33911">MESLREVWTSIIEFLTKVGEIFTTNLFELGESNITLGTIIYFVLSFVILTFVAKRFRNLLVNKILVKANMERGARNSIGLITRVMIMFVGSIFIIQSAGIDMSSLSLLAGALGVGIGFGLQNITDNFISGIIILFEKPIKVGDRIVVGDTEGDVINISVRATTILTNENVSIIVPNSEFISSRVINWSHNDRNIRFDIPVGVSYKEDPEEVREVLIKVAQENEHVLKHPAPHVFFDEFADSSLNFTLAIWTSTHTDKPRRLKTELYFEIFNKFKEKGIEIPFPQRDVYIKSNVEPMPLQK</sequence>
<dbReference type="EMBL" id="FZPD01000006">
    <property type="protein sequence ID" value="SNT35779.1"/>
    <property type="molecule type" value="Genomic_DNA"/>
</dbReference>
<dbReference type="InterPro" id="IPR010920">
    <property type="entry name" value="LSM_dom_sf"/>
</dbReference>
<evidence type="ECO:0000259" key="8">
    <source>
        <dbReference type="Pfam" id="PF00924"/>
    </source>
</evidence>
<dbReference type="Proteomes" id="UP000198393">
    <property type="component" value="Unassembled WGS sequence"/>
</dbReference>
<dbReference type="InterPro" id="IPR011066">
    <property type="entry name" value="MscS_channel_C_sf"/>
</dbReference>
<feature type="domain" description="Mechanosensitive ion channel transmembrane helices 2/3" evidence="10">
    <location>
        <begin position="81"/>
        <end position="121"/>
    </location>
</feature>
<dbReference type="GO" id="GO:0008381">
    <property type="term" value="F:mechanosensitive monoatomic ion channel activity"/>
    <property type="evidence" value="ECO:0007669"/>
    <property type="project" value="UniProtKB-ARBA"/>
</dbReference>
<evidence type="ECO:0000256" key="5">
    <source>
        <dbReference type="ARBA" id="ARBA00022989"/>
    </source>
</evidence>
<name>A0A239M1I5_EKHLU</name>
<protein>
    <submittedName>
        <fullName evidence="11">Mechanosensitive ion channel</fullName>
    </submittedName>
</protein>
<organism evidence="11 12">
    <name type="scientific">Ekhidna lutea</name>
    <dbReference type="NCBI Taxonomy" id="447679"/>
    <lineage>
        <taxon>Bacteria</taxon>
        <taxon>Pseudomonadati</taxon>
        <taxon>Bacteroidota</taxon>
        <taxon>Cytophagia</taxon>
        <taxon>Cytophagales</taxon>
        <taxon>Reichenbachiellaceae</taxon>
        <taxon>Ekhidna</taxon>
    </lineage>
</organism>
<evidence type="ECO:0000313" key="11">
    <source>
        <dbReference type="EMBL" id="SNT35779.1"/>
    </source>
</evidence>
<evidence type="ECO:0000313" key="12">
    <source>
        <dbReference type="Proteomes" id="UP000198393"/>
    </source>
</evidence>
<evidence type="ECO:0000256" key="1">
    <source>
        <dbReference type="ARBA" id="ARBA00004651"/>
    </source>
</evidence>
<evidence type="ECO:0000256" key="7">
    <source>
        <dbReference type="SAM" id="Phobius"/>
    </source>
</evidence>
<keyword evidence="5 7" id="KW-1133">Transmembrane helix</keyword>
<dbReference type="Pfam" id="PF21082">
    <property type="entry name" value="MS_channel_3rd"/>
    <property type="match status" value="1"/>
</dbReference>
<dbReference type="AlphaFoldDB" id="A0A239M1I5"/>
<dbReference type="Gene3D" id="1.10.287.1260">
    <property type="match status" value="1"/>
</dbReference>
<dbReference type="InterPro" id="IPR006685">
    <property type="entry name" value="MscS_channel_2nd"/>
</dbReference>
<dbReference type="GO" id="GO:0005886">
    <property type="term" value="C:plasma membrane"/>
    <property type="evidence" value="ECO:0007669"/>
    <property type="project" value="UniProtKB-SubCell"/>
</dbReference>
<accession>A0A239M1I5</accession>
<comment type="subcellular location">
    <subcellularLocation>
        <location evidence="1">Cell membrane</location>
        <topology evidence="1">Multi-pass membrane protein</topology>
    </subcellularLocation>
</comment>
<evidence type="ECO:0000256" key="3">
    <source>
        <dbReference type="ARBA" id="ARBA00022475"/>
    </source>
</evidence>
<feature type="domain" description="Mechanosensitive ion channel MscS C-terminal" evidence="9">
    <location>
        <begin position="197"/>
        <end position="280"/>
    </location>
</feature>
<dbReference type="InterPro" id="IPR052702">
    <property type="entry name" value="MscS-like_channel"/>
</dbReference>
<feature type="transmembrane region" description="Helical" evidence="7">
    <location>
        <begin position="34"/>
        <end position="53"/>
    </location>
</feature>
<keyword evidence="3" id="KW-1003">Cell membrane</keyword>
<evidence type="ECO:0000256" key="2">
    <source>
        <dbReference type="ARBA" id="ARBA00008017"/>
    </source>
</evidence>
<comment type="similarity">
    <text evidence="2">Belongs to the MscS (TC 1.A.23) family.</text>
</comment>
<dbReference type="OrthoDB" id="9809206at2"/>
<dbReference type="InterPro" id="IPR011014">
    <property type="entry name" value="MscS_channel_TM-2"/>
</dbReference>
<keyword evidence="4 7" id="KW-0812">Transmembrane</keyword>
<dbReference type="Pfam" id="PF00924">
    <property type="entry name" value="MS_channel_2nd"/>
    <property type="match status" value="1"/>
</dbReference>
<dbReference type="Gene3D" id="3.30.70.100">
    <property type="match status" value="1"/>
</dbReference>
<dbReference type="InterPro" id="IPR049278">
    <property type="entry name" value="MS_channel_C"/>
</dbReference>
<dbReference type="InterPro" id="IPR023408">
    <property type="entry name" value="MscS_beta-dom_sf"/>
</dbReference>
<proteinExistence type="inferred from homology"/>
<keyword evidence="12" id="KW-1185">Reference proteome</keyword>
<keyword evidence="6 7" id="KW-0472">Membrane</keyword>
<dbReference type="SUPFAM" id="SSF82861">
    <property type="entry name" value="Mechanosensitive channel protein MscS (YggB), transmembrane region"/>
    <property type="match status" value="1"/>
</dbReference>